<keyword evidence="2" id="KW-1185">Reference proteome</keyword>
<dbReference type="SUPFAM" id="SSF53756">
    <property type="entry name" value="UDP-Glycosyltransferase/glycogen phosphorylase"/>
    <property type="match status" value="1"/>
</dbReference>
<dbReference type="Proteomes" id="UP000822688">
    <property type="component" value="Chromosome V"/>
</dbReference>
<accession>A0A8T0HRL7</accession>
<name>A0A8T0HRL7_CERPU</name>
<sequence length="109" mass="12682">MIWRNRGFMPCPIKSLKLQIYMSVCTITPFFSFVARCILEIGPLLLHSYVNDDTIEQEVEERDPNILWLNKHAHQLVLYISFGSWATLIAPQLLELIHICELLSMHLPC</sequence>
<proteinExistence type="predicted"/>
<organism evidence="1 2">
    <name type="scientific">Ceratodon purpureus</name>
    <name type="common">Fire moss</name>
    <name type="synonym">Dicranum purpureum</name>
    <dbReference type="NCBI Taxonomy" id="3225"/>
    <lineage>
        <taxon>Eukaryota</taxon>
        <taxon>Viridiplantae</taxon>
        <taxon>Streptophyta</taxon>
        <taxon>Embryophyta</taxon>
        <taxon>Bryophyta</taxon>
        <taxon>Bryophytina</taxon>
        <taxon>Bryopsida</taxon>
        <taxon>Dicranidae</taxon>
        <taxon>Pseudoditrichales</taxon>
        <taxon>Ditrichaceae</taxon>
        <taxon>Ceratodon</taxon>
    </lineage>
</organism>
<dbReference type="EMBL" id="CM026426">
    <property type="protein sequence ID" value="KAG0573630.1"/>
    <property type="molecule type" value="Genomic_DNA"/>
</dbReference>
<gene>
    <name evidence="1" type="ORF">KC19_VG195100</name>
</gene>
<protein>
    <submittedName>
        <fullName evidence="1">Uncharacterized protein</fullName>
    </submittedName>
</protein>
<dbReference type="Gene3D" id="3.40.50.2000">
    <property type="entry name" value="Glycogen Phosphorylase B"/>
    <property type="match status" value="2"/>
</dbReference>
<evidence type="ECO:0000313" key="2">
    <source>
        <dbReference type="Proteomes" id="UP000822688"/>
    </source>
</evidence>
<reference evidence="1" key="1">
    <citation type="submission" date="2020-06" db="EMBL/GenBank/DDBJ databases">
        <title>WGS assembly of Ceratodon purpureus strain R40.</title>
        <authorList>
            <person name="Carey S.B."/>
            <person name="Jenkins J."/>
            <person name="Shu S."/>
            <person name="Lovell J.T."/>
            <person name="Sreedasyam A."/>
            <person name="Maumus F."/>
            <person name="Tiley G.P."/>
            <person name="Fernandez-Pozo N."/>
            <person name="Barry K."/>
            <person name="Chen C."/>
            <person name="Wang M."/>
            <person name="Lipzen A."/>
            <person name="Daum C."/>
            <person name="Saski C.A."/>
            <person name="Payton A.C."/>
            <person name="Mcbreen J.C."/>
            <person name="Conrad R.E."/>
            <person name="Kollar L.M."/>
            <person name="Olsson S."/>
            <person name="Huttunen S."/>
            <person name="Landis J.B."/>
            <person name="Wickett N.J."/>
            <person name="Johnson M.G."/>
            <person name="Rensing S.A."/>
            <person name="Grimwood J."/>
            <person name="Schmutz J."/>
            <person name="Mcdaniel S.F."/>
        </authorList>
    </citation>
    <scope>NUCLEOTIDE SEQUENCE</scope>
    <source>
        <strain evidence="1">R40</strain>
    </source>
</reference>
<dbReference type="AlphaFoldDB" id="A0A8T0HRL7"/>
<evidence type="ECO:0000313" key="1">
    <source>
        <dbReference type="EMBL" id="KAG0573630.1"/>
    </source>
</evidence>
<comment type="caution">
    <text evidence="1">The sequence shown here is derived from an EMBL/GenBank/DDBJ whole genome shotgun (WGS) entry which is preliminary data.</text>
</comment>